<dbReference type="KEGG" id="msv:Mesil_1580"/>
<reference evidence="1 2" key="1">
    <citation type="journal article" date="2010" name="Stand. Genomic Sci.">
        <title>Complete genome sequence of Meiothermus silvanus type strain (VI-R2).</title>
        <authorList>
            <person name="Sikorski J."/>
            <person name="Tindall B.J."/>
            <person name="Lowry S."/>
            <person name="Lucas S."/>
            <person name="Nolan M."/>
            <person name="Copeland A."/>
            <person name="Glavina Del Rio T."/>
            <person name="Tice H."/>
            <person name="Cheng J.F."/>
            <person name="Han C."/>
            <person name="Pitluck S."/>
            <person name="Liolios K."/>
            <person name="Ivanova N."/>
            <person name="Mavromatis K."/>
            <person name="Mikhailova N."/>
            <person name="Pati A."/>
            <person name="Goodwin L."/>
            <person name="Chen A."/>
            <person name="Palaniappan K."/>
            <person name="Land M."/>
            <person name="Hauser L."/>
            <person name="Chang Y.J."/>
            <person name="Jeffries C.D."/>
            <person name="Rohde M."/>
            <person name="Goker M."/>
            <person name="Woyke T."/>
            <person name="Bristow J."/>
            <person name="Eisen J.A."/>
            <person name="Markowitz V."/>
            <person name="Hugenholtz P."/>
            <person name="Kyrpides N.C."/>
            <person name="Klenk H.P."/>
            <person name="Lapidus A."/>
        </authorList>
    </citation>
    <scope>NUCLEOTIDE SEQUENCE [LARGE SCALE GENOMIC DNA]</scope>
    <source>
        <strain evidence="2">ATCC 700542 / DSM 9946 / VI-R2</strain>
    </source>
</reference>
<sequence>MPLLKFSVRGLLRTGNPRYLHTIIRATRILLLVLWPLGFGARRAIYERMHEGRAEFLQEELCALSTRVATLSRIVIAFLAARIHSLVVATPLYRHSRERFFYPPPEPLVLIPTIRPNAPSA</sequence>
<dbReference type="AlphaFoldDB" id="D7BFB7"/>
<dbReference type="EMBL" id="CP002042">
    <property type="protein sequence ID" value="ADH63470.1"/>
    <property type="molecule type" value="Genomic_DNA"/>
</dbReference>
<name>D7BFB7_ALLS1</name>
<protein>
    <submittedName>
        <fullName evidence="1">Uncharacterized protein</fullName>
    </submittedName>
</protein>
<evidence type="ECO:0000313" key="1">
    <source>
        <dbReference type="EMBL" id="ADH63470.1"/>
    </source>
</evidence>
<dbReference type="Proteomes" id="UP000001916">
    <property type="component" value="Chromosome"/>
</dbReference>
<dbReference type="HOGENOM" id="CLU_2035304_0_0_0"/>
<gene>
    <name evidence="1" type="ordered locus">Mesil_1580</name>
</gene>
<evidence type="ECO:0000313" key="2">
    <source>
        <dbReference type="Proteomes" id="UP000001916"/>
    </source>
</evidence>
<organism evidence="1 2">
    <name type="scientific">Allomeiothermus silvanus (strain ATCC 700542 / DSM 9946 / NBRC 106475 / NCIMB 13440 / VI-R2)</name>
    <name type="common">Thermus silvanus</name>
    <dbReference type="NCBI Taxonomy" id="526227"/>
    <lineage>
        <taxon>Bacteria</taxon>
        <taxon>Thermotogati</taxon>
        <taxon>Deinococcota</taxon>
        <taxon>Deinococci</taxon>
        <taxon>Thermales</taxon>
        <taxon>Thermaceae</taxon>
        <taxon>Allomeiothermus</taxon>
    </lineage>
</organism>
<keyword evidence="2" id="KW-1185">Reference proteome</keyword>
<accession>D7BFB7</accession>
<dbReference type="STRING" id="526227.Mesil_1580"/>
<proteinExistence type="predicted"/>